<feature type="transmembrane region" description="Helical" evidence="2">
    <location>
        <begin position="18"/>
        <end position="39"/>
    </location>
</feature>
<keyword evidence="2" id="KW-0472">Membrane</keyword>
<dbReference type="InterPro" id="IPR007813">
    <property type="entry name" value="PilN"/>
</dbReference>
<keyword evidence="2" id="KW-0812">Transmembrane</keyword>
<name>A0ABW3PD91_9PROT</name>
<proteinExistence type="predicted"/>
<evidence type="ECO:0000313" key="4">
    <source>
        <dbReference type="Proteomes" id="UP001597206"/>
    </source>
</evidence>
<accession>A0ABW3PD91</accession>
<feature type="region of interest" description="Disordered" evidence="1">
    <location>
        <begin position="209"/>
        <end position="240"/>
    </location>
</feature>
<organism evidence="3 4">
    <name type="scientific">Methylophilus flavus</name>
    <dbReference type="NCBI Taxonomy" id="640084"/>
    <lineage>
        <taxon>Bacteria</taxon>
        <taxon>Pseudomonadati</taxon>
        <taxon>Pseudomonadota</taxon>
        <taxon>Betaproteobacteria</taxon>
        <taxon>Nitrosomonadales</taxon>
        <taxon>Methylophilaceae</taxon>
        <taxon>Methylophilus</taxon>
    </lineage>
</organism>
<sequence>MSQQVNLFESGLVKSKDWFTLSFVVGIYVLAAIVMVYLYTGIESENAQLLAQRNQTVSQYEGMQKKVDEFAKKAVPVDNSKLEAELKNLNSRFDMQSQMLAIFQQSISENAYHLIDYMRGLASQQLSGVWLTGFKIEPAAQHVSLSGQALQTEDIPLYLDLLSAQRVFEGTQFSGLQFKQVELQKQLAPQAPTVATTAPVSAAVVEPAPTASGKGTGAATATNAVVPPSSTPAPASTTVPEEATKLKVYAFDVKGQDLRDKSKPVSAVSWDDFVSQTGQQPAAKPQAKQP</sequence>
<feature type="compositionally biased region" description="Low complexity" evidence="1">
    <location>
        <begin position="279"/>
        <end position="290"/>
    </location>
</feature>
<dbReference type="Pfam" id="PF05137">
    <property type="entry name" value="PilN"/>
    <property type="match status" value="1"/>
</dbReference>
<gene>
    <name evidence="3" type="ORF">ACFQ2T_06930</name>
</gene>
<dbReference type="RefSeq" id="WP_379032325.1">
    <property type="nucleotide sequence ID" value="NZ_JBHTLN010000001.1"/>
</dbReference>
<evidence type="ECO:0000256" key="1">
    <source>
        <dbReference type="SAM" id="MobiDB-lite"/>
    </source>
</evidence>
<dbReference type="Proteomes" id="UP001597206">
    <property type="component" value="Unassembled WGS sequence"/>
</dbReference>
<keyword evidence="2" id="KW-1133">Transmembrane helix</keyword>
<reference evidence="4" key="1">
    <citation type="journal article" date="2019" name="Int. J. Syst. Evol. Microbiol.">
        <title>The Global Catalogue of Microorganisms (GCM) 10K type strain sequencing project: providing services to taxonomists for standard genome sequencing and annotation.</title>
        <authorList>
            <consortium name="The Broad Institute Genomics Platform"/>
            <consortium name="The Broad Institute Genome Sequencing Center for Infectious Disease"/>
            <person name="Wu L."/>
            <person name="Ma J."/>
        </authorList>
    </citation>
    <scope>NUCLEOTIDE SEQUENCE [LARGE SCALE GENOMIC DNA]</scope>
    <source>
        <strain evidence="4">CCUG 58411</strain>
    </source>
</reference>
<dbReference type="EMBL" id="JBHTLN010000001">
    <property type="protein sequence ID" value="MFD1122230.1"/>
    <property type="molecule type" value="Genomic_DNA"/>
</dbReference>
<feature type="region of interest" description="Disordered" evidence="1">
    <location>
        <begin position="258"/>
        <end position="290"/>
    </location>
</feature>
<evidence type="ECO:0000256" key="2">
    <source>
        <dbReference type="SAM" id="Phobius"/>
    </source>
</evidence>
<comment type="caution">
    <text evidence="3">The sequence shown here is derived from an EMBL/GenBank/DDBJ whole genome shotgun (WGS) entry which is preliminary data.</text>
</comment>
<protein>
    <submittedName>
        <fullName evidence="3">PilN domain-containing protein</fullName>
    </submittedName>
</protein>
<keyword evidence="4" id="KW-1185">Reference proteome</keyword>
<evidence type="ECO:0000313" key="3">
    <source>
        <dbReference type="EMBL" id="MFD1122230.1"/>
    </source>
</evidence>